<organism evidence="1 2">
    <name type="scientific">Nocardia cyriacigeorgica</name>
    <dbReference type="NCBI Taxonomy" id="135487"/>
    <lineage>
        <taxon>Bacteria</taxon>
        <taxon>Bacillati</taxon>
        <taxon>Actinomycetota</taxon>
        <taxon>Actinomycetes</taxon>
        <taxon>Mycobacteriales</taxon>
        <taxon>Nocardiaceae</taxon>
        <taxon>Nocardia</taxon>
    </lineage>
</organism>
<dbReference type="EMBL" id="LR215973">
    <property type="protein sequence ID" value="VFA96329.1"/>
    <property type="molecule type" value="Genomic_DNA"/>
</dbReference>
<evidence type="ECO:0000313" key="2">
    <source>
        <dbReference type="Proteomes" id="UP000290439"/>
    </source>
</evidence>
<dbReference type="Proteomes" id="UP000290439">
    <property type="component" value="Chromosome"/>
</dbReference>
<dbReference type="RefSeq" id="WP_130915529.1">
    <property type="nucleotide sequence ID" value="NZ_LR215973.1"/>
</dbReference>
<reference evidence="1 2" key="1">
    <citation type="submission" date="2019-02" db="EMBL/GenBank/DDBJ databases">
        <authorList>
            <consortium name="Pathogen Informatics"/>
        </authorList>
    </citation>
    <scope>NUCLEOTIDE SEQUENCE [LARGE SCALE GENOMIC DNA]</scope>
    <source>
        <strain evidence="1 2">3012STDY6756504</strain>
    </source>
</reference>
<accession>A0A4U8VVH7</accession>
<proteinExistence type="predicted"/>
<sequence>MNTDDRMTPFERAQHAAVYREWLAAMDTELARFLAEDAPEIGALDDPYTPEGLRMVEQNVERVFGDRTTLYSADTLETRERYARFIGEVFRRATEGKWVNVAHLDRKHEGGESWAVLLFPWTDIFFDPRDYVGTAFVTMPREPSEIVWVYNNMVGDYTEWVGVGRPTPEEYDRIVIDRLVSEADGSDV</sequence>
<protein>
    <submittedName>
        <fullName evidence="1">Uncharacterized protein</fullName>
    </submittedName>
</protein>
<evidence type="ECO:0000313" key="1">
    <source>
        <dbReference type="EMBL" id="VFA96329.1"/>
    </source>
</evidence>
<gene>
    <name evidence="1" type="ORF">NCTC10797_00078</name>
</gene>
<dbReference type="AlphaFoldDB" id="A0A4U8VVH7"/>
<name>A0A4U8VVH7_9NOCA</name>